<name>A0ABQ8T552_PERAM</name>
<dbReference type="InterPro" id="IPR036397">
    <property type="entry name" value="RNaseH_sf"/>
</dbReference>
<gene>
    <name evidence="2" type="ORF">ANN_10651</name>
</gene>
<dbReference type="PROSITE" id="PS50994">
    <property type="entry name" value="INTEGRASE"/>
    <property type="match status" value="1"/>
</dbReference>
<dbReference type="Gene3D" id="3.30.420.10">
    <property type="entry name" value="Ribonuclease H-like superfamily/Ribonuclease H"/>
    <property type="match status" value="1"/>
</dbReference>
<dbReference type="PANTHER" id="PTHR37984:SF5">
    <property type="entry name" value="PROTEIN NYNRIN-LIKE"/>
    <property type="match status" value="1"/>
</dbReference>
<dbReference type="InterPro" id="IPR001584">
    <property type="entry name" value="Integrase_cat-core"/>
</dbReference>
<accession>A0ABQ8T552</accession>
<dbReference type="InterPro" id="IPR050951">
    <property type="entry name" value="Retrovirus_Pol_polyprotein"/>
</dbReference>
<evidence type="ECO:0000313" key="3">
    <source>
        <dbReference type="Proteomes" id="UP001148838"/>
    </source>
</evidence>
<reference evidence="2 3" key="1">
    <citation type="journal article" date="2022" name="Allergy">
        <title>Genome assembly and annotation of Periplaneta americana reveal a comprehensive cockroach allergen profile.</title>
        <authorList>
            <person name="Wang L."/>
            <person name="Xiong Q."/>
            <person name="Saelim N."/>
            <person name="Wang L."/>
            <person name="Nong W."/>
            <person name="Wan A.T."/>
            <person name="Shi M."/>
            <person name="Liu X."/>
            <person name="Cao Q."/>
            <person name="Hui J.H.L."/>
            <person name="Sookrung N."/>
            <person name="Leung T.F."/>
            <person name="Tungtrongchitr A."/>
            <person name="Tsui S.K.W."/>
        </authorList>
    </citation>
    <scope>NUCLEOTIDE SEQUENCE [LARGE SCALE GENOMIC DNA]</scope>
    <source>
        <strain evidence="2">PWHHKU_190912</strain>
    </source>
</reference>
<feature type="domain" description="Integrase catalytic" evidence="1">
    <location>
        <begin position="1"/>
        <end position="111"/>
    </location>
</feature>
<evidence type="ECO:0000313" key="2">
    <source>
        <dbReference type="EMBL" id="KAJ4440805.1"/>
    </source>
</evidence>
<dbReference type="Proteomes" id="UP001148838">
    <property type="component" value="Unassembled WGS sequence"/>
</dbReference>
<comment type="caution">
    <text evidence="2">The sequence shown here is derived from an EMBL/GenBank/DDBJ whole genome shotgun (WGS) entry which is preliminary data.</text>
</comment>
<dbReference type="Pfam" id="PF00665">
    <property type="entry name" value="rve"/>
    <property type="match status" value="1"/>
</dbReference>
<dbReference type="EMBL" id="JAJSOF020000015">
    <property type="protein sequence ID" value="KAJ4440805.1"/>
    <property type="molecule type" value="Genomic_DNA"/>
</dbReference>
<dbReference type="InterPro" id="IPR012337">
    <property type="entry name" value="RNaseH-like_sf"/>
</dbReference>
<protein>
    <recommendedName>
        <fullName evidence="1">Integrase catalytic domain-containing protein</fullName>
    </recommendedName>
</protein>
<dbReference type="SUPFAM" id="SSF53098">
    <property type="entry name" value="Ribonuclease H-like"/>
    <property type="match status" value="1"/>
</dbReference>
<dbReference type="PANTHER" id="PTHR37984">
    <property type="entry name" value="PROTEIN CBG26694"/>
    <property type="match status" value="1"/>
</dbReference>
<sequence length="200" mass="22952">MKSALSVLKGIIASFGCPQVLVTDNATQFTSREFRNFCFGTGIQHITTVPYYPNPSQAERVNRNLRSALIAYHAQDHTLWDSHLDWLQLAFNSARHQSHKLIPFSLMMAYRPQSPLSNLWLLEDLLPDSPDPQQLKALCTTARKNLRMSHKLSARQYNQYNPFHIGDWVYLHHPVSNRANQIAAKLAHRYKGPYQIVALD</sequence>
<evidence type="ECO:0000259" key="1">
    <source>
        <dbReference type="PROSITE" id="PS50994"/>
    </source>
</evidence>
<organism evidence="2 3">
    <name type="scientific">Periplaneta americana</name>
    <name type="common">American cockroach</name>
    <name type="synonym">Blatta americana</name>
    <dbReference type="NCBI Taxonomy" id="6978"/>
    <lineage>
        <taxon>Eukaryota</taxon>
        <taxon>Metazoa</taxon>
        <taxon>Ecdysozoa</taxon>
        <taxon>Arthropoda</taxon>
        <taxon>Hexapoda</taxon>
        <taxon>Insecta</taxon>
        <taxon>Pterygota</taxon>
        <taxon>Neoptera</taxon>
        <taxon>Polyneoptera</taxon>
        <taxon>Dictyoptera</taxon>
        <taxon>Blattodea</taxon>
        <taxon>Blattoidea</taxon>
        <taxon>Blattidae</taxon>
        <taxon>Blattinae</taxon>
        <taxon>Periplaneta</taxon>
    </lineage>
</organism>
<keyword evidence="3" id="KW-1185">Reference proteome</keyword>
<proteinExistence type="predicted"/>